<accession>A0A644WII6</accession>
<sequence>MKATFNKSRIMKSAWAMFKAGKSYRRHVFTFGECLKAAWADERQKVVKMDKLYQLRENMPVRSSNVVNLDCLSNTLVNYYANNTFNND</sequence>
<protein>
    <submittedName>
        <fullName evidence="1">Uncharacterized protein</fullName>
    </submittedName>
</protein>
<comment type="caution">
    <text evidence="1">The sequence shown here is derived from an EMBL/GenBank/DDBJ whole genome shotgun (WGS) entry which is preliminary data.</text>
</comment>
<gene>
    <name evidence="1" type="ORF">SDC9_49583</name>
</gene>
<evidence type="ECO:0000313" key="1">
    <source>
        <dbReference type="EMBL" id="MPM03318.1"/>
    </source>
</evidence>
<proteinExistence type="predicted"/>
<organism evidence="1">
    <name type="scientific">bioreactor metagenome</name>
    <dbReference type="NCBI Taxonomy" id="1076179"/>
    <lineage>
        <taxon>unclassified sequences</taxon>
        <taxon>metagenomes</taxon>
        <taxon>ecological metagenomes</taxon>
    </lineage>
</organism>
<dbReference type="AlphaFoldDB" id="A0A644WII6"/>
<reference evidence="1" key="1">
    <citation type="submission" date="2019-08" db="EMBL/GenBank/DDBJ databases">
        <authorList>
            <person name="Kucharzyk K."/>
            <person name="Murdoch R.W."/>
            <person name="Higgins S."/>
            <person name="Loffler F."/>
        </authorList>
    </citation>
    <scope>NUCLEOTIDE SEQUENCE</scope>
</reference>
<name>A0A644WII6_9ZZZZ</name>
<dbReference type="EMBL" id="VSSQ01000942">
    <property type="protein sequence ID" value="MPM03318.1"/>
    <property type="molecule type" value="Genomic_DNA"/>
</dbReference>